<feature type="domain" description="HTH lysR-type" evidence="5">
    <location>
        <begin position="1"/>
        <end position="58"/>
    </location>
</feature>
<comment type="similarity">
    <text evidence="1">Belongs to the LysR transcriptional regulatory family.</text>
</comment>
<dbReference type="GO" id="GO:0003677">
    <property type="term" value="F:DNA binding"/>
    <property type="evidence" value="ECO:0007669"/>
    <property type="project" value="UniProtKB-KW"/>
</dbReference>
<dbReference type="InterPro" id="IPR000847">
    <property type="entry name" value="LysR_HTH_N"/>
</dbReference>
<dbReference type="Gene3D" id="3.40.190.290">
    <property type="match status" value="1"/>
</dbReference>
<reference evidence="6 7" key="1">
    <citation type="submission" date="2020-07" db="EMBL/GenBank/DDBJ databases">
        <authorList>
            <person name="Li M."/>
        </authorList>
    </citation>
    <scope>NUCLEOTIDE SEQUENCE [LARGE SCALE GENOMIC DNA]</scope>
    <source>
        <strain evidence="6 7">DSM 23284</strain>
    </source>
</reference>
<dbReference type="InterPro" id="IPR058163">
    <property type="entry name" value="LysR-type_TF_proteobact-type"/>
</dbReference>
<comment type="caution">
    <text evidence="6">The sequence shown here is derived from an EMBL/GenBank/DDBJ whole genome shotgun (WGS) entry which is preliminary data.</text>
</comment>
<organism evidence="6 7">
    <name type="scientific">Stappia taiwanensis</name>
    <dbReference type="NCBI Taxonomy" id="992267"/>
    <lineage>
        <taxon>Bacteria</taxon>
        <taxon>Pseudomonadati</taxon>
        <taxon>Pseudomonadota</taxon>
        <taxon>Alphaproteobacteria</taxon>
        <taxon>Hyphomicrobiales</taxon>
        <taxon>Stappiaceae</taxon>
        <taxon>Stappia</taxon>
    </lineage>
</organism>
<reference evidence="6 7" key="2">
    <citation type="submission" date="2020-08" db="EMBL/GenBank/DDBJ databases">
        <title>Stappia taiwanensis sp. nov., isolated from a coastal thermal spring.</title>
        <authorList>
            <person name="Kampfer P."/>
        </authorList>
    </citation>
    <scope>NUCLEOTIDE SEQUENCE [LARGE SCALE GENOMIC DNA]</scope>
    <source>
        <strain evidence="6 7">DSM 23284</strain>
    </source>
</reference>
<dbReference type="Pfam" id="PF00126">
    <property type="entry name" value="HTH_1"/>
    <property type="match status" value="1"/>
</dbReference>
<dbReference type="InterPro" id="IPR036390">
    <property type="entry name" value="WH_DNA-bd_sf"/>
</dbReference>
<evidence type="ECO:0000256" key="4">
    <source>
        <dbReference type="ARBA" id="ARBA00023163"/>
    </source>
</evidence>
<dbReference type="CDD" id="cd08422">
    <property type="entry name" value="PBP2_CrgA_like"/>
    <property type="match status" value="1"/>
</dbReference>
<evidence type="ECO:0000256" key="3">
    <source>
        <dbReference type="ARBA" id="ARBA00023125"/>
    </source>
</evidence>
<dbReference type="SUPFAM" id="SSF53850">
    <property type="entry name" value="Periplasmic binding protein-like II"/>
    <property type="match status" value="1"/>
</dbReference>
<protein>
    <submittedName>
        <fullName evidence="6">LysR family transcriptional regulator</fullName>
    </submittedName>
</protein>
<accession>A0A838XY14</accession>
<dbReference type="PROSITE" id="PS50931">
    <property type="entry name" value="HTH_LYSR"/>
    <property type="match status" value="1"/>
</dbReference>
<evidence type="ECO:0000313" key="7">
    <source>
        <dbReference type="Proteomes" id="UP000559404"/>
    </source>
</evidence>
<dbReference type="FunFam" id="1.10.10.10:FF:000001">
    <property type="entry name" value="LysR family transcriptional regulator"/>
    <property type="match status" value="1"/>
</dbReference>
<gene>
    <name evidence="6" type="ORF">H1W37_09695</name>
</gene>
<dbReference type="GO" id="GO:0003700">
    <property type="term" value="F:DNA-binding transcription factor activity"/>
    <property type="evidence" value="ECO:0007669"/>
    <property type="project" value="InterPro"/>
</dbReference>
<keyword evidence="4" id="KW-0804">Transcription</keyword>
<proteinExistence type="inferred from homology"/>
<keyword evidence="3" id="KW-0238">DNA-binding</keyword>
<evidence type="ECO:0000256" key="2">
    <source>
        <dbReference type="ARBA" id="ARBA00023015"/>
    </source>
</evidence>
<keyword evidence="2" id="KW-0805">Transcription regulation</keyword>
<sequence length="301" mass="33127">MNLEHLRLFLRIVEKQGLAAAGRETGLSPASVSEKLAALERHYGATLLTRTTRAINLTDEGRLLVQGARRLLAEAEELDARIRLGTERLSGPVRLSAPEDLGRRCIVPVIDAYLAENQEVTVDLNLTDGYVDLVAQGLDFAVRHGTLADSSLRARSLGTNRRIVCAAPAYLAVHGTPQTPTDLADHQCILMRFGQHIDREWPFRIDGKMTKVLVRGQRIANDGGLVRHWCRDGHGIAFKSVWDVEADLASGALVELLSEYSAGETALQIVYPQSEVQPRRVRALIDKISESLALCMRPGKV</sequence>
<name>A0A838XY14_9HYPH</name>
<dbReference type="FunFam" id="3.40.190.290:FF:000001">
    <property type="entry name" value="Transcriptional regulator, LysR family"/>
    <property type="match status" value="1"/>
</dbReference>
<dbReference type="AlphaFoldDB" id="A0A838XY14"/>
<keyword evidence="7" id="KW-1185">Reference proteome</keyword>
<dbReference type="InterPro" id="IPR005119">
    <property type="entry name" value="LysR_subst-bd"/>
</dbReference>
<dbReference type="EMBL" id="JACEON010000007">
    <property type="protein sequence ID" value="MBA4611924.1"/>
    <property type="molecule type" value="Genomic_DNA"/>
</dbReference>
<dbReference type="Proteomes" id="UP000559404">
    <property type="component" value="Unassembled WGS sequence"/>
</dbReference>
<dbReference type="Gene3D" id="1.10.10.10">
    <property type="entry name" value="Winged helix-like DNA-binding domain superfamily/Winged helix DNA-binding domain"/>
    <property type="match status" value="1"/>
</dbReference>
<evidence type="ECO:0000313" key="6">
    <source>
        <dbReference type="EMBL" id="MBA4611924.1"/>
    </source>
</evidence>
<dbReference type="PANTHER" id="PTHR30537:SF5">
    <property type="entry name" value="HTH-TYPE TRANSCRIPTIONAL ACTIVATOR TTDR-RELATED"/>
    <property type="match status" value="1"/>
</dbReference>
<dbReference type="InterPro" id="IPR036388">
    <property type="entry name" value="WH-like_DNA-bd_sf"/>
</dbReference>
<dbReference type="PANTHER" id="PTHR30537">
    <property type="entry name" value="HTH-TYPE TRANSCRIPTIONAL REGULATOR"/>
    <property type="match status" value="1"/>
</dbReference>
<dbReference type="Pfam" id="PF03466">
    <property type="entry name" value="LysR_substrate"/>
    <property type="match status" value="1"/>
</dbReference>
<evidence type="ECO:0000259" key="5">
    <source>
        <dbReference type="PROSITE" id="PS50931"/>
    </source>
</evidence>
<dbReference type="SUPFAM" id="SSF46785">
    <property type="entry name" value="Winged helix' DNA-binding domain"/>
    <property type="match status" value="1"/>
</dbReference>
<evidence type="ECO:0000256" key="1">
    <source>
        <dbReference type="ARBA" id="ARBA00009437"/>
    </source>
</evidence>